<evidence type="ECO:0000256" key="5">
    <source>
        <dbReference type="ARBA" id="ARBA00023078"/>
    </source>
</evidence>
<dbReference type="InterPro" id="IPR008797">
    <property type="entry name" value="PSII_PsbQ"/>
</dbReference>
<organism evidence="10 11">
    <name type="scientific">Chlorella vulgaris</name>
    <name type="common">Green alga</name>
    <dbReference type="NCBI Taxonomy" id="3077"/>
    <lineage>
        <taxon>Eukaryota</taxon>
        <taxon>Viridiplantae</taxon>
        <taxon>Chlorophyta</taxon>
        <taxon>core chlorophytes</taxon>
        <taxon>Trebouxiophyceae</taxon>
        <taxon>Chlorellales</taxon>
        <taxon>Chlorellaceae</taxon>
        <taxon>Chlorella clade</taxon>
        <taxon>Chlorella</taxon>
    </lineage>
</organism>
<proteinExistence type="inferred from homology"/>
<evidence type="ECO:0000256" key="6">
    <source>
        <dbReference type="ARBA" id="ARBA00023276"/>
    </source>
</evidence>
<dbReference type="GO" id="GO:0009534">
    <property type="term" value="C:chloroplast thylakoid"/>
    <property type="evidence" value="ECO:0007669"/>
    <property type="project" value="UniProtKB-SubCell"/>
</dbReference>
<comment type="subcellular location">
    <subcellularLocation>
        <location evidence="8">Plastid</location>
        <location evidence="8">Chloroplast thylakoid</location>
    </subcellularLocation>
</comment>
<dbReference type="GO" id="GO:0019898">
    <property type="term" value="C:extrinsic component of membrane"/>
    <property type="evidence" value="ECO:0007669"/>
    <property type="project" value="InterPro"/>
</dbReference>
<keyword evidence="11" id="KW-1185">Reference proteome</keyword>
<dbReference type="Pfam" id="PF05757">
    <property type="entry name" value="PsbQ"/>
    <property type="match status" value="1"/>
</dbReference>
<dbReference type="Proteomes" id="UP001055712">
    <property type="component" value="Unassembled WGS sequence"/>
</dbReference>
<dbReference type="GO" id="GO:0009654">
    <property type="term" value="C:photosystem II oxygen evolving complex"/>
    <property type="evidence" value="ECO:0007669"/>
    <property type="project" value="InterPro"/>
</dbReference>
<comment type="similarity">
    <text evidence="7">Belongs to the PsbP family.</text>
</comment>
<dbReference type="Pfam" id="PF01789">
    <property type="entry name" value="PsbP"/>
    <property type="match status" value="1"/>
</dbReference>
<comment type="caution">
    <text evidence="10">The sequence shown here is derived from an EMBL/GenBank/DDBJ whole genome shotgun (WGS) entry which is preliminary data.</text>
</comment>
<dbReference type="EMBL" id="SIDB01000005">
    <property type="protein sequence ID" value="KAI3432219.1"/>
    <property type="molecule type" value="Genomic_DNA"/>
</dbReference>
<gene>
    <name evidence="10" type="ORF">D9Q98_003781</name>
</gene>
<keyword evidence="3" id="KW-0934">Plastid</keyword>
<reference evidence="10" key="2">
    <citation type="submission" date="2020-11" db="EMBL/GenBank/DDBJ databases">
        <authorList>
            <person name="Cecchin M."/>
            <person name="Marcolungo L."/>
            <person name="Rossato M."/>
            <person name="Girolomoni L."/>
            <person name="Cosentino E."/>
            <person name="Cuine S."/>
            <person name="Li-Beisson Y."/>
            <person name="Delledonne M."/>
            <person name="Ballottari M."/>
        </authorList>
    </citation>
    <scope>NUCLEOTIDE SEQUENCE</scope>
    <source>
        <strain evidence="10">211/11P</strain>
        <tissue evidence="10">Whole cell</tissue>
    </source>
</reference>
<accession>A0A9D4YXG9</accession>
<evidence type="ECO:0000259" key="9">
    <source>
        <dbReference type="Pfam" id="PF01789"/>
    </source>
</evidence>
<name>A0A9D4YXG9_CHLVU</name>
<protein>
    <recommendedName>
        <fullName evidence="9">PsbP C-terminal domain-containing protein</fullName>
    </recommendedName>
</protein>
<evidence type="ECO:0000256" key="7">
    <source>
        <dbReference type="ARBA" id="ARBA00035638"/>
    </source>
</evidence>
<dbReference type="InterPro" id="IPR002683">
    <property type="entry name" value="PsbP_C"/>
</dbReference>
<keyword evidence="6" id="KW-0604">Photosystem II</keyword>
<keyword evidence="5" id="KW-0793">Thylakoid</keyword>
<evidence type="ECO:0000256" key="4">
    <source>
        <dbReference type="ARBA" id="ARBA00022946"/>
    </source>
</evidence>
<dbReference type="PANTHER" id="PTHR31407">
    <property type="match status" value="1"/>
</dbReference>
<reference evidence="10" key="1">
    <citation type="journal article" date="2019" name="Plant J.">
        <title>Chlorella vulgaris genome assembly and annotation reveals the molecular basis for metabolic acclimation to high light conditions.</title>
        <authorList>
            <person name="Cecchin M."/>
            <person name="Marcolungo L."/>
            <person name="Rossato M."/>
            <person name="Girolomoni L."/>
            <person name="Cosentino E."/>
            <person name="Cuine S."/>
            <person name="Li-Beisson Y."/>
            <person name="Delledonne M."/>
            <person name="Ballottari M."/>
        </authorList>
    </citation>
    <scope>NUCLEOTIDE SEQUENCE</scope>
    <source>
        <strain evidence="10">211/11P</strain>
    </source>
</reference>
<dbReference type="SUPFAM" id="SSF55724">
    <property type="entry name" value="Mog1p/PsbP-like"/>
    <property type="match status" value="1"/>
</dbReference>
<dbReference type="GO" id="GO:0005509">
    <property type="term" value="F:calcium ion binding"/>
    <property type="evidence" value="ECO:0007669"/>
    <property type="project" value="InterPro"/>
</dbReference>
<dbReference type="Gene3D" id="3.40.1000.10">
    <property type="entry name" value="Mog1/PsbP, alpha/beta/alpha sandwich"/>
    <property type="match status" value="1"/>
</dbReference>
<feature type="domain" description="PsbP C-terminal" evidence="9">
    <location>
        <begin position="78"/>
        <end position="248"/>
    </location>
</feature>
<dbReference type="AlphaFoldDB" id="A0A9D4YXG9"/>
<evidence type="ECO:0000256" key="8">
    <source>
        <dbReference type="ARBA" id="ARBA00046272"/>
    </source>
</evidence>
<keyword evidence="2" id="KW-0602">Photosynthesis</keyword>
<dbReference type="OrthoDB" id="507333at2759"/>
<evidence type="ECO:0000256" key="1">
    <source>
        <dbReference type="ARBA" id="ARBA00022528"/>
    </source>
</evidence>
<dbReference type="PANTHER" id="PTHR31407:SF6">
    <property type="entry name" value="OXYGEN-EVOLVING ENHANCER PROTEIN 2-1, CHLOROPLASTIC"/>
    <property type="match status" value="1"/>
</dbReference>
<evidence type="ECO:0000313" key="11">
    <source>
        <dbReference type="Proteomes" id="UP001055712"/>
    </source>
</evidence>
<evidence type="ECO:0000256" key="3">
    <source>
        <dbReference type="ARBA" id="ARBA00022640"/>
    </source>
</evidence>
<sequence length="249" mass="26370">MQALSAKSAIASAVASAKPQSRQGRQAVVVRAQNQEVDRRAVLGGLAAAAAISTASPSQAAYGDAARVFAGNVTNKSGFVPYAGEGFAVLIPSKWNPSKEQDFPGTVLRYEDNGDSVNNLVVLVQKVGKNSIEELGSPDKFLSDNAYLLGESTSFTSPTLSEGGFAPNKAAAASVLDVQEATDKKGKKYYKYYLLTRTIDGNEGGRHQLIAATVANGDLYLLKVQSGDKRWFKGAKKEAEGAWNSFTVV</sequence>
<evidence type="ECO:0000313" key="10">
    <source>
        <dbReference type="EMBL" id="KAI3432219.1"/>
    </source>
</evidence>
<evidence type="ECO:0000256" key="2">
    <source>
        <dbReference type="ARBA" id="ARBA00022531"/>
    </source>
</evidence>
<dbReference type="InterPro" id="IPR016123">
    <property type="entry name" value="Mog1/PsbP_a/b/a-sand"/>
</dbReference>
<keyword evidence="1" id="KW-0150">Chloroplast</keyword>
<dbReference type="GO" id="GO:0015979">
    <property type="term" value="P:photosynthesis"/>
    <property type="evidence" value="ECO:0007669"/>
    <property type="project" value="UniProtKB-KW"/>
</dbReference>
<keyword evidence="4" id="KW-0809">Transit peptide</keyword>